<dbReference type="InterPro" id="IPR050649">
    <property type="entry name" value="Paired_Homeobox_TFs"/>
</dbReference>
<dbReference type="EMBL" id="CAXKWB010022860">
    <property type="protein sequence ID" value="CAL4124693.1"/>
    <property type="molecule type" value="Genomic_DNA"/>
</dbReference>
<dbReference type="GO" id="GO:0005634">
    <property type="term" value="C:nucleus"/>
    <property type="evidence" value="ECO:0007669"/>
    <property type="project" value="UniProtKB-SubCell"/>
</dbReference>
<evidence type="ECO:0000256" key="4">
    <source>
        <dbReference type="ARBA" id="ARBA00023155"/>
    </source>
</evidence>
<evidence type="ECO:0000259" key="9">
    <source>
        <dbReference type="PROSITE" id="PS50071"/>
    </source>
</evidence>
<feature type="compositionally biased region" description="Basic and acidic residues" evidence="8">
    <location>
        <begin position="132"/>
        <end position="143"/>
    </location>
</feature>
<feature type="compositionally biased region" description="Low complexity" evidence="8">
    <location>
        <begin position="346"/>
        <end position="371"/>
    </location>
</feature>
<reference evidence="10 11" key="1">
    <citation type="submission" date="2024-05" db="EMBL/GenBank/DDBJ databases">
        <authorList>
            <person name="Wallberg A."/>
        </authorList>
    </citation>
    <scope>NUCLEOTIDE SEQUENCE [LARGE SCALE GENOMIC DNA]</scope>
</reference>
<dbReference type="InterPro" id="IPR009057">
    <property type="entry name" value="Homeodomain-like_sf"/>
</dbReference>
<evidence type="ECO:0000256" key="5">
    <source>
        <dbReference type="ARBA" id="ARBA00023242"/>
    </source>
</evidence>
<dbReference type="CDD" id="cd00086">
    <property type="entry name" value="homeodomain"/>
    <property type="match status" value="1"/>
</dbReference>
<proteinExistence type="predicted"/>
<dbReference type="SMART" id="SM00389">
    <property type="entry name" value="HOX"/>
    <property type="match status" value="1"/>
</dbReference>
<feature type="region of interest" description="Disordered" evidence="8">
    <location>
        <begin position="313"/>
        <end position="372"/>
    </location>
</feature>
<evidence type="ECO:0000313" key="10">
    <source>
        <dbReference type="EMBL" id="CAL4124693.1"/>
    </source>
</evidence>
<evidence type="ECO:0000313" key="11">
    <source>
        <dbReference type="Proteomes" id="UP001497623"/>
    </source>
</evidence>
<keyword evidence="4 6" id="KW-0371">Homeobox</keyword>
<keyword evidence="11" id="KW-1185">Reference proteome</keyword>
<dbReference type="FunFam" id="1.10.10.60:FF:000102">
    <property type="entry name" value="Aristaless related homeobox"/>
    <property type="match status" value="1"/>
</dbReference>
<sequence length="411" mass="44280">MEEQLYCGDTKPNLTAMMDRVLKTSSSPPPQTPPSSGGGGGLLQERGSPPPLLGGGGLLDTQLTPVCRAPAPAPHRRIYTIEDILGRPTNHTHEHRPTSPMGETTTVAEHVLSSPAVSPRGEGDPNPSPDCGDSHCDPFDPDKPRKVGVSVYGVRRSRTTFTTYQLHQLERAFEKTQYPDVFTREELAMRLDLSEARVQVWFQNRRAKWRKREKALGRESPSFLGVDHPLGHLQELPALSLGPPPHFSAAASAADLLHLHALHALHLHPFLHHAASPHTHQMHPKAPPVGPHAPFHALLHHYMLPPGLPLLSQPTQGLSLHPPFPPVPPTSSASPGSPQPHPSPSHSPMSVPTTTTPTTVTPTAPASPTLPLDCRGASVDLLRLKARQHQALLERLSPTAASASAPMHASS</sequence>
<dbReference type="GO" id="GO:0000981">
    <property type="term" value="F:DNA-binding transcription factor activity, RNA polymerase II-specific"/>
    <property type="evidence" value="ECO:0007669"/>
    <property type="project" value="InterPro"/>
</dbReference>
<keyword evidence="2" id="KW-0217">Developmental protein</keyword>
<protein>
    <recommendedName>
        <fullName evidence="9">Homeobox domain-containing protein</fullName>
    </recommendedName>
</protein>
<evidence type="ECO:0000256" key="2">
    <source>
        <dbReference type="ARBA" id="ARBA00022473"/>
    </source>
</evidence>
<dbReference type="PANTHER" id="PTHR24329:SF543">
    <property type="entry name" value="FI01017P-RELATED"/>
    <property type="match status" value="1"/>
</dbReference>
<dbReference type="PROSITE" id="PS50071">
    <property type="entry name" value="HOMEOBOX_2"/>
    <property type="match status" value="1"/>
</dbReference>
<evidence type="ECO:0000256" key="8">
    <source>
        <dbReference type="SAM" id="MobiDB-lite"/>
    </source>
</evidence>
<dbReference type="PROSITE" id="PS00027">
    <property type="entry name" value="HOMEOBOX_1"/>
    <property type="match status" value="1"/>
</dbReference>
<dbReference type="InterPro" id="IPR001356">
    <property type="entry name" value="HD"/>
</dbReference>
<dbReference type="PANTHER" id="PTHR24329">
    <property type="entry name" value="HOMEOBOX PROTEIN ARISTALESS"/>
    <property type="match status" value="1"/>
</dbReference>
<evidence type="ECO:0000256" key="7">
    <source>
        <dbReference type="RuleBase" id="RU000682"/>
    </source>
</evidence>
<feature type="region of interest" description="Disordered" evidence="8">
    <location>
        <begin position="114"/>
        <end position="143"/>
    </location>
</feature>
<organism evidence="10 11">
    <name type="scientific">Meganyctiphanes norvegica</name>
    <name type="common">Northern krill</name>
    <name type="synonym">Thysanopoda norvegica</name>
    <dbReference type="NCBI Taxonomy" id="48144"/>
    <lineage>
        <taxon>Eukaryota</taxon>
        <taxon>Metazoa</taxon>
        <taxon>Ecdysozoa</taxon>
        <taxon>Arthropoda</taxon>
        <taxon>Crustacea</taxon>
        <taxon>Multicrustacea</taxon>
        <taxon>Malacostraca</taxon>
        <taxon>Eumalacostraca</taxon>
        <taxon>Eucarida</taxon>
        <taxon>Euphausiacea</taxon>
        <taxon>Euphausiidae</taxon>
        <taxon>Meganyctiphanes</taxon>
    </lineage>
</organism>
<dbReference type="AlphaFoldDB" id="A0AAV2RFS1"/>
<dbReference type="Pfam" id="PF00046">
    <property type="entry name" value="Homeodomain"/>
    <property type="match status" value="1"/>
</dbReference>
<dbReference type="GO" id="GO:0000977">
    <property type="term" value="F:RNA polymerase II transcription regulatory region sequence-specific DNA binding"/>
    <property type="evidence" value="ECO:0007669"/>
    <property type="project" value="TreeGrafter"/>
</dbReference>
<comment type="caution">
    <text evidence="10">The sequence shown here is derived from an EMBL/GenBank/DDBJ whole genome shotgun (WGS) entry which is preliminary data.</text>
</comment>
<feature type="domain" description="Homeobox" evidence="9">
    <location>
        <begin position="152"/>
        <end position="212"/>
    </location>
</feature>
<dbReference type="SUPFAM" id="SSF46689">
    <property type="entry name" value="Homeodomain-like"/>
    <property type="match status" value="1"/>
</dbReference>
<dbReference type="InterPro" id="IPR017970">
    <property type="entry name" value="Homeobox_CS"/>
</dbReference>
<name>A0AAV2RFS1_MEGNR</name>
<feature type="region of interest" description="Disordered" evidence="8">
    <location>
        <begin position="1"/>
        <end position="59"/>
    </location>
</feature>
<evidence type="ECO:0000256" key="6">
    <source>
        <dbReference type="PROSITE-ProRule" id="PRU00108"/>
    </source>
</evidence>
<evidence type="ECO:0000256" key="3">
    <source>
        <dbReference type="ARBA" id="ARBA00023125"/>
    </source>
</evidence>
<feature type="DNA-binding region" description="Homeobox" evidence="6">
    <location>
        <begin position="154"/>
        <end position="213"/>
    </location>
</feature>
<comment type="subcellular location">
    <subcellularLocation>
        <location evidence="1 6 7">Nucleus</location>
    </subcellularLocation>
</comment>
<keyword evidence="5 6" id="KW-0539">Nucleus</keyword>
<dbReference type="Gene3D" id="1.10.10.60">
    <property type="entry name" value="Homeodomain-like"/>
    <property type="match status" value="1"/>
</dbReference>
<accession>A0AAV2RFS1</accession>
<evidence type="ECO:0000256" key="1">
    <source>
        <dbReference type="ARBA" id="ARBA00004123"/>
    </source>
</evidence>
<dbReference type="Proteomes" id="UP001497623">
    <property type="component" value="Unassembled WGS sequence"/>
</dbReference>
<gene>
    <name evidence="10" type="ORF">MNOR_LOCUS24696</name>
</gene>
<keyword evidence="3 6" id="KW-0238">DNA-binding</keyword>